<dbReference type="GO" id="GO:0009306">
    <property type="term" value="P:protein secretion"/>
    <property type="evidence" value="ECO:0007669"/>
    <property type="project" value="InterPro"/>
</dbReference>
<dbReference type="InterPro" id="IPR050810">
    <property type="entry name" value="Bact_Secretion_Sys_Channel"/>
</dbReference>
<dbReference type="KEGG" id="agl:PYTT_1774"/>
<keyword evidence="9" id="KW-1185">Reference proteome</keyword>
<evidence type="ECO:0000256" key="2">
    <source>
        <dbReference type="ARBA" id="ARBA00022729"/>
    </source>
</evidence>
<gene>
    <name evidence="8" type="ORF">PYTT_1774</name>
</gene>
<evidence type="ECO:0000256" key="1">
    <source>
        <dbReference type="ARBA" id="ARBA00004370"/>
    </source>
</evidence>
<dbReference type="Proteomes" id="UP000176204">
    <property type="component" value="Chromosome I"/>
</dbReference>
<dbReference type="InterPro" id="IPR049997">
    <property type="entry name" value="Amuc_1098-like"/>
</dbReference>
<evidence type="ECO:0000256" key="5">
    <source>
        <dbReference type="RuleBase" id="RU004003"/>
    </source>
</evidence>
<dbReference type="STRING" id="1679444.PYTT_1774"/>
<keyword evidence="4" id="KW-0802">TPR repeat</keyword>
<dbReference type="GO" id="GO:0016020">
    <property type="term" value="C:membrane"/>
    <property type="evidence" value="ECO:0007669"/>
    <property type="project" value="UniProtKB-SubCell"/>
</dbReference>
<evidence type="ECO:0000313" key="9">
    <source>
        <dbReference type="Proteomes" id="UP000176204"/>
    </source>
</evidence>
<feature type="domain" description="Type II/III secretion system secretin-like" evidence="7">
    <location>
        <begin position="773"/>
        <end position="873"/>
    </location>
</feature>
<organism evidence="8 9">
    <name type="scientific">Akkermansia glycaniphila</name>
    <dbReference type="NCBI Taxonomy" id="1679444"/>
    <lineage>
        <taxon>Bacteria</taxon>
        <taxon>Pseudomonadati</taxon>
        <taxon>Verrucomicrobiota</taxon>
        <taxon>Verrucomicrobiia</taxon>
        <taxon>Verrucomicrobiales</taxon>
        <taxon>Akkermansiaceae</taxon>
        <taxon>Akkermansia</taxon>
    </lineage>
</organism>
<dbReference type="PROSITE" id="PS50005">
    <property type="entry name" value="TPR"/>
    <property type="match status" value="2"/>
</dbReference>
<dbReference type="AlphaFoldDB" id="A0A1C7P8R9"/>
<comment type="subcellular location">
    <subcellularLocation>
        <location evidence="1">Membrane</location>
    </subcellularLocation>
</comment>
<dbReference type="NCBIfam" id="NF042912">
    <property type="entry name" value="Amuc_1098_fam"/>
    <property type="match status" value="1"/>
</dbReference>
<keyword evidence="3" id="KW-0472">Membrane</keyword>
<dbReference type="PANTHER" id="PTHR30332:SF24">
    <property type="entry name" value="SECRETIN GSPD-RELATED"/>
    <property type="match status" value="1"/>
</dbReference>
<evidence type="ECO:0000259" key="7">
    <source>
        <dbReference type="Pfam" id="PF00263"/>
    </source>
</evidence>
<keyword evidence="2" id="KW-0732">Signal</keyword>
<dbReference type="OrthoDB" id="182525at2"/>
<feature type="compositionally biased region" description="Polar residues" evidence="6">
    <location>
        <begin position="876"/>
        <end position="889"/>
    </location>
</feature>
<proteinExistence type="inferred from homology"/>
<feature type="region of interest" description="Disordered" evidence="6">
    <location>
        <begin position="876"/>
        <end position="914"/>
    </location>
</feature>
<feature type="repeat" description="TPR" evidence="4">
    <location>
        <begin position="120"/>
        <end position="153"/>
    </location>
</feature>
<dbReference type="SMART" id="SM00028">
    <property type="entry name" value="TPR"/>
    <property type="match status" value="3"/>
</dbReference>
<evidence type="ECO:0000256" key="3">
    <source>
        <dbReference type="ARBA" id="ARBA00023136"/>
    </source>
</evidence>
<dbReference type="RefSeq" id="WP_067777747.1">
    <property type="nucleotide sequence ID" value="NZ_LIGX01000041.1"/>
</dbReference>
<evidence type="ECO:0000313" key="8">
    <source>
        <dbReference type="EMBL" id="SEH92597.1"/>
    </source>
</evidence>
<reference evidence="9" key="1">
    <citation type="submission" date="2016-09" db="EMBL/GenBank/DDBJ databases">
        <authorList>
            <person name="Koehorst J."/>
        </authorList>
    </citation>
    <scope>NUCLEOTIDE SEQUENCE [LARGE SCALE GENOMIC DNA]</scope>
</reference>
<dbReference type="Pfam" id="PF00263">
    <property type="entry name" value="Secretin"/>
    <property type="match status" value="1"/>
</dbReference>
<name>A0A1C7P8R9_9BACT</name>
<sequence length="914" mass="97983">MNHAPLNHSKRTIVALLAIAATCPIAQGGDTGQLRTTTAEGSSLVGPSAVYGTQSGAIQREAARRNEQTKIAMDLLEEGRQAYKNGKYKDALDKFREAWDTLPDAPATAERRAFILVNICDASVAVAIEYAKVGRYDEAEQLLLDVLKYQPNNKRAQQELSFLRDPIRNNPALTPEHVKNVEEVNRLLVLAYGYYDLGNFNQAYDTFNRVLMIDPYNTAARQGQEAVNKRREMYYKQAHNSYRSKALADVEALWQETIPQDLPEYAAPTPGAPVDINVQKNEEALRGLRISNVSFEDTRLGEALDFLRGEARKVGQDINFITEAAAPVVVATGGEDEPPAPVAAKNPEELNIDALKVSNISAMELLDLICSKTNCKYRIDAIGVRIVPPGGENNVLVTKKFTGVNRDFWLGLGGGDGATGEADGGSPFDTGSSTSSASKVINAKEKLQANGINFPKGASASWNKNTGTLIVTNTQENLDNVDNMIEEAILNNADLMVEVTGKFVEIQQTNTDELSFDWVVNPFSINNSGTTYIGGTSGVGSNPIRSAGDFVGVPPNYTGTGTWPIGKGTSSGNLTGAATAQPINNGLMTGGLRSGTGATSSSSIDRLLASGSTSTSASTSVAPGIMSVSGIFNEGSYQAIMRGLSQKKGVDVMNAPSLLAKPGDLSFTPTALEGMDDDGGAAKIEVIRRFIYPSRYDPPQLQQQNNNNGGGWGGNGNNVTMNSPVATGATPSEWATEEVGVVLRFKIAEIKKDTGVIVFDRFEIKVVDFEGFVNYGSPITTAITNADGDFENITLSENRIGMPIFTRRYINTNPSIMDGHTLAIGGLLSENVQKVEDKVPIFGDLPLVGRFFRSNVDSHIKKNLMIFVTAKTVDPSGNSARAQRAGNSSPLPPIETATSVSSAPTLMDDGLVRP</sequence>
<dbReference type="InterPro" id="IPR019734">
    <property type="entry name" value="TPR_rpt"/>
</dbReference>
<evidence type="ECO:0000256" key="4">
    <source>
        <dbReference type="PROSITE-ProRule" id="PRU00339"/>
    </source>
</evidence>
<protein>
    <submittedName>
        <fullName evidence="8">Bacterial type ii and iii secretion system protein</fullName>
    </submittedName>
</protein>
<dbReference type="SUPFAM" id="SSF48452">
    <property type="entry name" value="TPR-like"/>
    <property type="match status" value="1"/>
</dbReference>
<dbReference type="InterPro" id="IPR011990">
    <property type="entry name" value="TPR-like_helical_dom_sf"/>
</dbReference>
<dbReference type="PANTHER" id="PTHR30332">
    <property type="entry name" value="PROBABLE GENERAL SECRETION PATHWAY PROTEIN D"/>
    <property type="match status" value="1"/>
</dbReference>
<dbReference type="InterPro" id="IPR004846">
    <property type="entry name" value="T2SS/T3SS_dom"/>
</dbReference>
<feature type="region of interest" description="Disordered" evidence="6">
    <location>
        <begin position="698"/>
        <end position="730"/>
    </location>
</feature>
<feature type="repeat" description="TPR" evidence="4">
    <location>
        <begin position="184"/>
        <end position="217"/>
    </location>
</feature>
<dbReference type="Gene3D" id="1.25.40.10">
    <property type="entry name" value="Tetratricopeptide repeat domain"/>
    <property type="match status" value="2"/>
</dbReference>
<evidence type="ECO:0000256" key="6">
    <source>
        <dbReference type="SAM" id="MobiDB-lite"/>
    </source>
</evidence>
<dbReference type="GO" id="GO:0015627">
    <property type="term" value="C:type II protein secretion system complex"/>
    <property type="evidence" value="ECO:0007669"/>
    <property type="project" value="TreeGrafter"/>
</dbReference>
<comment type="similarity">
    <text evidence="5">Belongs to the bacterial secretin family.</text>
</comment>
<dbReference type="EMBL" id="LT629973">
    <property type="protein sequence ID" value="SEH92597.1"/>
    <property type="molecule type" value="Genomic_DNA"/>
</dbReference>
<accession>A0A1C7P8R9</accession>